<proteinExistence type="predicted"/>
<dbReference type="AlphaFoldDB" id="A0A644X5N6"/>
<protein>
    <submittedName>
        <fullName evidence="1">Uncharacterized protein</fullName>
    </submittedName>
</protein>
<accession>A0A644X5N6</accession>
<reference evidence="1" key="1">
    <citation type="submission" date="2019-08" db="EMBL/GenBank/DDBJ databases">
        <authorList>
            <person name="Kucharzyk K."/>
            <person name="Murdoch R.W."/>
            <person name="Higgins S."/>
            <person name="Loffler F."/>
        </authorList>
    </citation>
    <scope>NUCLEOTIDE SEQUENCE</scope>
</reference>
<sequence length="68" mass="7635">MLFTKHTYSYEIPGEVEIRADGSILGTPSAHVIVEVPRNVMQTPEFADSLEAVLAEILEILQLPRNRQ</sequence>
<organism evidence="1">
    <name type="scientific">bioreactor metagenome</name>
    <dbReference type="NCBI Taxonomy" id="1076179"/>
    <lineage>
        <taxon>unclassified sequences</taxon>
        <taxon>metagenomes</taxon>
        <taxon>ecological metagenomes</taxon>
    </lineage>
</organism>
<dbReference type="EMBL" id="VSSQ01001834">
    <property type="protein sequence ID" value="MPM11470.1"/>
    <property type="molecule type" value="Genomic_DNA"/>
</dbReference>
<gene>
    <name evidence="1" type="ORF">SDC9_57816</name>
</gene>
<comment type="caution">
    <text evidence="1">The sequence shown here is derived from an EMBL/GenBank/DDBJ whole genome shotgun (WGS) entry which is preliminary data.</text>
</comment>
<evidence type="ECO:0000313" key="1">
    <source>
        <dbReference type="EMBL" id="MPM11470.1"/>
    </source>
</evidence>
<name>A0A644X5N6_9ZZZZ</name>